<accession>A0A481Z8X0</accession>
<dbReference type="GO" id="GO:0016717">
    <property type="term" value="F:oxidoreductase activity, acting on paired donors, with oxidation of a pair of donors resulting in the reduction of molecular oxygen to two molecules of water"/>
    <property type="evidence" value="ECO:0007669"/>
    <property type="project" value="TreeGrafter"/>
</dbReference>
<feature type="domain" description="Fatty acid desaturase" evidence="2">
    <location>
        <begin position="73"/>
        <end position="295"/>
    </location>
</feature>
<dbReference type="Pfam" id="PF00487">
    <property type="entry name" value="FA_desaturase"/>
    <property type="match status" value="1"/>
</dbReference>
<keyword evidence="1" id="KW-0812">Transmembrane</keyword>
<dbReference type="InterPro" id="IPR005804">
    <property type="entry name" value="FA_desaturase_dom"/>
</dbReference>
<proteinExistence type="predicted"/>
<name>A0A481Z8X0_9VIRU</name>
<reference evidence="3" key="1">
    <citation type="journal article" date="2019" name="MBio">
        <title>Virus Genomes from Deep Sea Sediments Expand the Ocean Megavirome and Support Independent Origins of Viral Gigantism.</title>
        <authorList>
            <person name="Backstrom D."/>
            <person name="Yutin N."/>
            <person name="Jorgensen S.L."/>
            <person name="Dharamshi J."/>
            <person name="Homa F."/>
            <person name="Zaremba-Niedwiedzka K."/>
            <person name="Spang A."/>
            <person name="Wolf Y.I."/>
            <person name="Koonin E.V."/>
            <person name="Ettema T.J."/>
        </authorList>
    </citation>
    <scope>NUCLEOTIDE SEQUENCE</scope>
</reference>
<keyword evidence="1" id="KW-0472">Membrane</keyword>
<feature type="transmembrane region" description="Helical" evidence="1">
    <location>
        <begin position="33"/>
        <end position="54"/>
    </location>
</feature>
<feature type="transmembrane region" description="Helical" evidence="1">
    <location>
        <begin position="101"/>
        <end position="123"/>
    </location>
</feature>
<evidence type="ECO:0000256" key="1">
    <source>
        <dbReference type="SAM" id="Phobius"/>
    </source>
</evidence>
<feature type="transmembrane region" description="Helical" evidence="1">
    <location>
        <begin position="60"/>
        <end position="80"/>
    </location>
</feature>
<evidence type="ECO:0000313" key="3">
    <source>
        <dbReference type="EMBL" id="QBK92046.1"/>
    </source>
</evidence>
<feature type="transmembrane region" description="Helical" evidence="1">
    <location>
        <begin position="191"/>
        <end position="211"/>
    </location>
</feature>
<organism evidence="3">
    <name type="scientific">Pithovirus LCPAC304</name>
    <dbReference type="NCBI Taxonomy" id="2506594"/>
    <lineage>
        <taxon>Viruses</taxon>
        <taxon>Pithoviruses</taxon>
    </lineage>
</organism>
<gene>
    <name evidence="3" type="ORF">LCPAC304_03930</name>
</gene>
<dbReference type="InterPro" id="IPR012171">
    <property type="entry name" value="Fatty_acid_desaturase"/>
</dbReference>
<protein>
    <submittedName>
        <fullName evidence="3">Fatty acid desaturase</fullName>
    </submittedName>
</protein>
<dbReference type="GO" id="GO:0008610">
    <property type="term" value="P:lipid biosynthetic process"/>
    <property type="evidence" value="ECO:0007669"/>
    <property type="project" value="UniProtKB-ARBA"/>
</dbReference>
<dbReference type="PANTHER" id="PTHR19353:SF19">
    <property type="entry name" value="DELTA(5) FATTY ACID DESATURASE C-RELATED"/>
    <property type="match status" value="1"/>
</dbReference>
<keyword evidence="1" id="KW-1133">Transmembrane helix</keyword>
<dbReference type="PANTHER" id="PTHR19353">
    <property type="entry name" value="FATTY ACID DESATURASE 2"/>
    <property type="match status" value="1"/>
</dbReference>
<evidence type="ECO:0000259" key="2">
    <source>
        <dbReference type="Pfam" id="PF00487"/>
    </source>
</evidence>
<sequence length="316" mass="38312">MWLLCLKNDNMYFKYYNKRWNSLREVMKTYKSFSGIAWPTIGLFLTVSVIHLLTLDTYNLLYFSVGRCALLILHVLCAYAQFTVMHDASHNAISTLPKWKWLNPFFGWMAQLWMGPISNFYAFRYLHRQHHAYTNDPEKDPDHWIVQGPKIFMFLRWLMLDVGYWSFYIPKAWPLGWPQRWQTNKRPTKEIVIVWTYYLCIIALLLLSIYYGFFGLLFWNWILPSRLSKILLAYLFDYLPHYPHKITQQQDKYHTTRYLYFSPILQPFATLCTLYQNFHIFHHLHPNQPFFCYRQGFLSMEKFLIEEKKITAKKIL</sequence>
<dbReference type="GO" id="GO:0016020">
    <property type="term" value="C:membrane"/>
    <property type="evidence" value="ECO:0007669"/>
    <property type="project" value="TreeGrafter"/>
</dbReference>
<dbReference type="EMBL" id="MK500567">
    <property type="protein sequence ID" value="QBK92046.1"/>
    <property type="molecule type" value="Genomic_DNA"/>
</dbReference>